<name>A0ABI7Z1W5_FELCA</name>
<dbReference type="SUPFAM" id="SSF46934">
    <property type="entry name" value="UBA-like"/>
    <property type="match status" value="1"/>
</dbReference>
<keyword evidence="1" id="KW-0812">Transmembrane</keyword>
<evidence type="ECO:0000313" key="4">
    <source>
        <dbReference type="Proteomes" id="UP000823872"/>
    </source>
</evidence>
<dbReference type="PANTHER" id="PTHR43066">
    <property type="entry name" value="RHOMBOID-RELATED PROTEIN"/>
    <property type="match status" value="1"/>
</dbReference>
<dbReference type="GeneTree" id="ENSGT00950000182999"/>
<protein>
    <recommendedName>
        <fullName evidence="2">UBA domain-containing protein</fullName>
    </recommendedName>
</protein>
<dbReference type="PANTHER" id="PTHR43066:SF21">
    <property type="entry name" value="UBIQUITIN-ASSOCIATED DOMAIN-CONTAINING PROTEIN 2"/>
    <property type="match status" value="1"/>
</dbReference>
<dbReference type="Ensembl" id="ENSFCTT00005054644.1">
    <property type="protein sequence ID" value="ENSFCTP00005040233.1"/>
    <property type="gene ID" value="ENSFCTG00005018994.1"/>
</dbReference>
<accession>A0ABI7Z1W5</accession>
<dbReference type="InterPro" id="IPR009060">
    <property type="entry name" value="UBA-like_sf"/>
</dbReference>
<dbReference type="PROSITE" id="PS50030">
    <property type="entry name" value="UBA"/>
    <property type="match status" value="1"/>
</dbReference>
<evidence type="ECO:0000313" key="3">
    <source>
        <dbReference type="Ensembl" id="ENSFCTP00005040233.1"/>
    </source>
</evidence>
<reference evidence="3 4" key="1">
    <citation type="submission" date="2021-02" db="EMBL/GenBank/DDBJ databases">
        <title>Safari Cat Assemblies.</title>
        <authorList>
            <person name="Bredemeyer K.R."/>
            <person name="Murphy W.J."/>
        </authorList>
    </citation>
    <scope>NUCLEOTIDE SEQUENCE [LARGE SCALE GENOMIC DNA]</scope>
</reference>
<gene>
    <name evidence="3" type="primary">UBAC2</name>
</gene>
<dbReference type="InterPro" id="IPR041928">
    <property type="entry name" value="UBA_UBAC2"/>
</dbReference>
<keyword evidence="1" id="KW-0472">Membrane</keyword>
<organism evidence="3 4">
    <name type="scientific">Felis catus</name>
    <name type="common">Cat</name>
    <name type="synonym">Felis silvestris catus</name>
    <dbReference type="NCBI Taxonomy" id="9685"/>
    <lineage>
        <taxon>Eukaryota</taxon>
        <taxon>Metazoa</taxon>
        <taxon>Chordata</taxon>
        <taxon>Craniata</taxon>
        <taxon>Vertebrata</taxon>
        <taxon>Euteleostomi</taxon>
        <taxon>Mammalia</taxon>
        <taxon>Eutheria</taxon>
        <taxon>Laurasiatheria</taxon>
        <taxon>Carnivora</taxon>
        <taxon>Feliformia</taxon>
        <taxon>Felidae</taxon>
        <taxon>Felinae</taxon>
        <taxon>Felis</taxon>
    </lineage>
</organism>
<evidence type="ECO:0000256" key="1">
    <source>
        <dbReference type="SAM" id="Phobius"/>
    </source>
</evidence>
<dbReference type="Pfam" id="PF00627">
    <property type="entry name" value="UBA"/>
    <property type="match status" value="1"/>
</dbReference>
<sequence>MGMCWRLHLPGFKIYYKKVSNIHRCRENTMINMYASPYWHFAEHTSFKLFDNWILNGILFFFPCAILSFASSVLHGQDLQHLSALPLPPTDWSLPGCLQRPECMGTGTAEGHVPGRAFTRLWDYKQGCFDFLVLLAPVFALFVPFYCSIPRVQVAQILGPLSITNKTLIYILGLQLFTSGSYIWIIAISGLISGICYNSKMFQVHRVLYVPSWMAKFFSRTLEPIFSSSEPTAEARVGMGATVDIQRQQTMELLDRQLMLSQFAQVRRQRQQGGMINWNRLFPPLRQRRNVNYQDDRRSEQQASPPLEVSEEQVARLMEMGFSRGDALEALRASNNDLNVATNFLLQH</sequence>
<proteinExistence type="predicted"/>
<reference evidence="3" key="3">
    <citation type="submission" date="2025-09" db="UniProtKB">
        <authorList>
            <consortium name="Ensembl"/>
        </authorList>
    </citation>
    <scope>IDENTIFICATION</scope>
    <source>
        <strain evidence="3">breed Abyssinian</strain>
    </source>
</reference>
<dbReference type="SMART" id="SM00165">
    <property type="entry name" value="UBA"/>
    <property type="match status" value="1"/>
</dbReference>
<feature type="transmembrane region" description="Helical" evidence="1">
    <location>
        <begin position="53"/>
        <end position="74"/>
    </location>
</feature>
<feature type="transmembrane region" description="Helical" evidence="1">
    <location>
        <begin position="128"/>
        <end position="149"/>
    </location>
</feature>
<dbReference type="CDD" id="cd14305">
    <property type="entry name" value="UBA_UBAC2"/>
    <property type="match status" value="1"/>
</dbReference>
<dbReference type="Proteomes" id="UP000823872">
    <property type="component" value="Chromosome A1"/>
</dbReference>
<dbReference type="Gene3D" id="1.10.8.10">
    <property type="entry name" value="DNA helicase RuvA subunit, C-terminal domain"/>
    <property type="match status" value="1"/>
</dbReference>
<feature type="transmembrane region" description="Helical" evidence="1">
    <location>
        <begin position="169"/>
        <end position="197"/>
    </location>
</feature>
<evidence type="ECO:0000259" key="2">
    <source>
        <dbReference type="PROSITE" id="PS50030"/>
    </source>
</evidence>
<dbReference type="InterPro" id="IPR015940">
    <property type="entry name" value="UBA"/>
</dbReference>
<keyword evidence="1" id="KW-1133">Transmembrane helix</keyword>
<reference evidence="3" key="2">
    <citation type="submission" date="2025-08" db="UniProtKB">
        <authorList>
            <consortium name="Ensembl"/>
        </authorList>
    </citation>
    <scope>IDENTIFICATION</scope>
    <source>
        <strain evidence="3">breed Abyssinian</strain>
    </source>
</reference>
<keyword evidence="4" id="KW-1185">Reference proteome</keyword>
<feature type="domain" description="UBA" evidence="2">
    <location>
        <begin position="308"/>
        <end position="348"/>
    </location>
</feature>